<keyword evidence="1" id="KW-0802">TPR repeat</keyword>
<dbReference type="InterPro" id="IPR029063">
    <property type="entry name" value="SAM-dependent_MTases_sf"/>
</dbReference>
<name>A0ABT7PDT9_9BACT</name>
<organism evidence="3 4">
    <name type="scientific">Roseiconus lacunae</name>
    <dbReference type="NCBI Taxonomy" id="2605694"/>
    <lineage>
        <taxon>Bacteria</taxon>
        <taxon>Pseudomonadati</taxon>
        <taxon>Planctomycetota</taxon>
        <taxon>Planctomycetia</taxon>
        <taxon>Pirellulales</taxon>
        <taxon>Pirellulaceae</taxon>
        <taxon>Roseiconus</taxon>
    </lineage>
</organism>
<proteinExistence type="predicted"/>
<dbReference type="SMART" id="SM00028">
    <property type="entry name" value="TPR"/>
    <property type="match status" value="6"/>
</dbReference>
<comment type="caution">
    <text evidence="3">The sequence shown here is derived from an EMBL/GenBank/DDBJ whole genome shotgun (WGS) entry which is preliminary data.</text>
</comment>
<dbReference type="Gene3D" id="1.25.40.10">
    <property type="entry name" value="Tetratricopeptide repeat domain"/>
    <property type="match status" value="1"/>
</dbReference>
<dbReference type="RefSeq" id="WP_289162340.1">
    <property type="nucleotide sequence ID" value="NZ_JASZZN010000003.1"/>
</dbReference>
<dbReference type="Pfam" id="PF14559">
    <property type="entry name" value="TPR_19"/>
    <property type="match status" value="1"/>
</dbReference>
<dbReference type="PANTHER" id="PTHR44366:SF1">
    <property type="entry name" value="UDP-N-ACETYLGLUCOSAMINE--PEPTIDE N-ACETYLGLUCOSAMINYLTRANSFERASE 110 KDA SUBUNIT"/>
    <property type="match status" value="1"/>
</dbReference>
<feature type="domain" description="Methyltransferase type 11" evidence="2">
    <location>
        <begin position="283"/>
        <end position="375"/>
    </location>
</feature>
<dbReference type="PROSITE" id="PS50293">
    <property type="entry name" value="TPR_REGION"/>
    <property type="match status" value="1"/>
</dbReference>
<protein>
    <submittedName>
        <fullName evidence="3">Tetratricopeptide repeat protein</fullName>
    </submittedName>
</protein>
<evidence type="ECO:0000259" key="2">
    <source>
        <dbReference type="Pfam" id="PF08241"/>
    </source>
</evidence>
<feature type="repeat" description="TPR" evidence="1">
    <location>
        <begin position="180"/>
        <end position="213"/>
    </location>
</feature>
<dbReference type="SUPFAM" id="SSF53335">
    <property type="entry name" value="S-adenosyl-L-methionine-dependent methyltransferases"/>
    <property type="match status" value="1"/>
</dbReference>
<dbReference type="Proteomes" id="UP001239462">
    <property type="component" value="Unassembled WGS sequence"/>
</dbReference>
<accession>A0ABT7PDT9</accession>
<dbReference type="CDD" id="cd02440">
    <property type="entry name" value="AdoMet_MTases"/>
    <property type="match status" value="1"/>
</dbReference>
<feature type="repeat" description="TPR" evidence="1">
    <location>
        <begin position="78"/>
        <end position="111"/>
    </location>
</feature>
<feature type="repeat" description="TPR" evidence="1">
    <location>
        <begin position="112"/>
        <end position="145"/>
    </location>
</feature>
<evidence type="ECO:0000256" key="1">
    <source>
        <dbReference type="PROSITE-ProRule" id="PRU00339"/>
    </source>
</evidence>
<keyword evidence="4" id="KW-1185">Reference proteome</keyword>
<dbReference type="Gene3D" id="3.40.50.150">
    <property type="entry name" value="Vaccinia Virus protein VP39"/>
    <property type="match status" value="1"/>
</dbReference>
<sequence length="445" mass="49302">MSSDEAELAIKENLNKAIELHRAGELTEAEAFYQAVLQLDPDHADALQLMGVIAAQLGDLSLAVQRTELALSKYPEQPVTFNNLGNMLVELDRYDDAIKAYENAVHLRPDYTQAYLNLGHVLCRANRLLEAQDAYRKVTELEVDNADGWDSLGDALHKVGRSEDAIEAFRKASELAPERTSILHHLGMALRSLDRMDDAATVYRQCLEITPDDPIAKHYLVVCGDLDEAPERVSMEFVQETFDDFAASFDMVLADLKYKVPELLGKMSADFLAAHEQETIDIVDLGCGTGLCAEHLRGLANDLVGVDLSKEMLAKAEKRGGYDDLVHGELTEYLSYCDRSFDLAFSADTFIYIGDLRSTIEAAALVLRPGGGLIFSLEKMDDAQSERSSTGFRLGLSGRYQHDKEIVTQWLNDSGFIVQEIRDAHVRNEGKVPVVGYLVVAIKPA</sequence>
<dbReference type="InterPro" id="IPR011990">
    <property type="entry name" value="TPR-like_helical_dom_sf"/>
</dbReference>
<evidence type="ECO:0000313" key="4">
    <source>
        <dbReference type="Proteomes" id="UP001239462"/>
    </source>
</evidence>
<reference evidence="3 4" key="1">
    <citation type="submission" date="2023-06" db="EMBL/GenBank/DDBJ databases">
        <title>Roseiconus lacunae JC819 isolated from Gulf of Mannar region, Tamil Nadu.</title>
        <authorList>
            <person name="Pk S."/>
            <person name="Ch S."/>
            <person name="Ch V.R."/>
        </authorList>
    </citation>
    <scope>NUCLEOTIDE SEQUENCE [LARGE SCALE GENOMIC DNA]</scope>
    <source>
        <strain evidence="3 4">JC819</strain>
    </source>
</reference>
<dbReference type="InterPro" id="IPR037919">
    <property type="entry name" value="OGT"/>
</dbReference>
<dbReference type="InterPro" id="IPR019734">
    <property type="entry name" value="TPR_rpt"/>
</dbReference>
<feature type="repeat" description="TPR" evidence="1">
    <location>
        <begin position="146"/>
        <end position="179"/>
    </location>
</feature>
<dbReference type="EMBL" id="JASZZN010000003">
    <property type="protein sequence ID" value="MDM4014657.1"/>
    <property type="molecule type" value="Genomic_DNA"/>
</dbReference>
<dbReference type="Pfam" id="PF08241">
    <property type="entry name" value="Methyltransf_11"/>
    <property type="match status" value="1"/>
</dbReference>
<dbReference type="InterPro" id="IPR013216">
    <property type="entry name" value="Methyltransf_11"/>
</dbReference>
<dbReference type="Pfam" id="PF13414">
    <property type="entry name" value="TPR_11"/>
    <property type="match status" value="1"/>
</dbReference>
<dbReference type="Pfam" id="PF13432">
    <property type="entry name" value="TPR_16"/>
    <property type="match status" value="1"/>
</dbReference>
<dbReference type="PANTHER" id="PTHR44366">
    <property type="entry name" value="UDP-N-ACETYLGLUCOSAMINE--PEPTIDE N-ACETYLGLUCOSAMINYLTRANSFERASE 110 KDA SUBUNIT"/>
    <property type="match status" value="1"/>
</dbReference>
<dbReference type="SUPFAM" id="SSF48452">
    <property type="entry name" value="TPR-like"/>
    <property type="match status" value="1"/>
</dbReference>
<gene>
    <name evidence="3" type="ORF">QTN89_04385</name>
</gene>
<dbReference type="PROSITE" id="PS50005">
    <property type="entry name" value="TPR"/>
    <property type="match status" value="4"/>
</dbReference>
<evidence type="ECO:0000313" key="3">
    <source>
        <dbReference type="EMBL" id="MDM4014657.1"/>
    </source>
</evidence>